<sequence length="130" mass="13266">MARRTLTAARRGPRGVLLRLAALTAAAVGAAVVHRAHDPGVLCPLRTVTGLPCPLCGGTTVFVELGSGRPVQAALASPAVLAGALGLVLAPLGGGGRWWALAPRTRAWLLGTALVGSELWQLARLGLLRV</sequence>
<comment type="caution">
    <text evidence="2">The sequence shown here is derived from an EMBL/GenBank/DDBJ whole genome shotgun (WGS) entry which is preliminary data.</text>
</comment>
<dbReference type="Pfam" id="PF10825">
    <property type="entry name" value="DUF2752"/>
    <property type="match status" value="1"/>
</dbReference>
<accession>A0ABS7FRB4</accession>
<evidence type="ECO:0000256" key="1">
    <source>
        <dbReference type="SAM" id="SignalP"/>
    </source>
</evidence>
<feature type="chain" id="PRO_5045324939" evidence="1">
    <location>
        <begin position="31"/>
        <end position="130"/>
    </location>
</feature>
<organism evidence="2 3">
    <name type="scientific">Actinomadura parmotrematis</name>
    <dbReference type="NCBI Taxonomy" id="2864039"/>
    <lineage>
        <taxon>Bacteria</taxon>
        <taxon>Bacillati</taxon>
        <taxon>Actinomycetota</taxon>
        <taxon>Actinomycetes</taxon>
        <taxon>Streptosporangiales</taxon>
        <taxon>Thermomonosporaceae</taxon>
        <taxon>Actinomadura</taxon>
    </lineage>
</organism>
<gene>
    <name evidence="2" type="ORF">K1Y72_11200</name>
</gene>
<evidence type="ECO:0000313" key="2">
    <source>
        <dbReference type="EMBL" id="MBW8482938.1"/>
    </source>
</evidence>
<reference evidence="2 3" key="1">
    <citation type="submission" date="2021-07" db="EMBL/GenBank/DDBJ databases">
        <title>Actinomadura sp. PM05-2 isolated from lichen.</title>
        <authorList>
            <person name="Somphong A."/>
            <person name="Phongsopitanun W."/>
            <person name="Tanasupawat S."/>
            <person name="Peongsungnone V."/>
        </authorList>
    </citation>
    <scope>NUCLEOTIDE SEQUENCE [LARGE SCALE GENOMIC DNA]</scope>
    <source>
        <strain evidence="2 3">PM05-2</strain>
    </source>
</reference>
<proteinExistence type="predicted"/>
<dbReference type="Proteomes" id="UP000774570">
    <property type="component" value="Unassembled WGS sequence"/>
</dbReference>
<keyword evidence="3" id="KW-1185">Reference proteome</keyword>
<dbReference type="EMBL" id="JAIBOA010000006">
    <property type="protein sequence ID" value="MBW8482938.1"/>
    <property type="molecule type" value="Genomic_DNA"/>
</dbReference>
<dbReference type="InterPro" id="IPR021215">
    <property type="entry name" value="DUF2752"/>
</dbReference>
<evidence type="ECO:0000313" key="3">
    <source>
        <dbReference type="Proteomes" id="UP000774570"/>
    </source>
</evidence>
<feature type="signal peptide" evidence="1">
    <location>
        <begin position="1"/>
        <end position="30"/>
    </location>
</feature>
<protein>
    <submittedName>
        <fullName evidence="2">DUF2752 domain-containing protein</fullName>
    </submittedName>
</protein>
<name>A0ABS7FRB4_9ACTN</name>
<keyword evidence="1" id="KW-0732">Signal</keyword>